<keyword evidence="1" id="KW-0472">Membrane</keyword>
<evidence type="ECO:0000256" key="1">
    <source>
        <dbReference type="SAM" id="Phobius"/>
    </source>
</evidence>
<accession>A0ABP9R962</accession>
<keyword evidence="1" id="KW-1133">Transmembrane helix</keyword>
<sequence>MLELKSFRFDYQRSADEAARSLSHEIEQSEQNDIEAVITPEAVKLVPVSPWWERRNITPVFVAKFERTAAGCTLVGRFRPAWIDLAFMAFFYCFFFFMFAEEGEILFTIGFLGLSAFVFFMLWATQSNKRKNILNAIARSI</sequence>
<reference evidence="3" key="1">
    <citation type="journal article" date="2019" name="Int. J. Syst. Evol. Microbiol.">
        <title>The Global Catalogue of Microorganisms (GCM) 10K type strain sequencing project: providing services to taxonomists for standard genome sequencing and annotation.</title>
        <authorList>
            <consortium name="The Broad Institute Genomics Platform"/>
            <consortium name="The Broad Institute Genome Sequencing Center for Infectious Disease"/>
            <person name="Wu L."/>
            <person name="Ma J."/>
        </authorList>
    </citation>
    <scope>NUCLEOTIDE SEQUENCE [LARGE SCALE GENOMIC DNA]</scope>
    <source>
        <strain evidence="3">JCM 18715</strain>
    </source>
</reference>
<proteinExistence type="predicted"/>
<keyword evidence="1" id="KW-0812">Transmembrane</keyword>
<protein>
    <submittedName>
        <fullName evidence="2">Uncharacterized protein</fullName>
    </submittedName>
</protein>
<gene>
    <name evidence="2" type="ORF">GCM10025770_39770</name>
</gene>
<feature type="transmembrane region" description="Helical" evidence="1">
    <location>
        <begin position="81"/>
        <end position="99"/>
    </location>
</feature>
<evidence type="ECO:0000313" key="3">
    <source>
        <dbReference type="Proteomes" id="UP001500547"/>
    </source>
</evidence>
<dbReference type="RefSeq" id="WP_345534910.1">
    <property type="nucleotide sequence ID" value="NZ_BAABLD010000024.1"/>
</dbReference>
<keyword evidence="3" id="KW-1185">Reference proteome</keyword>
<dbReference type="EMBL" id="BAABLD010000024">
    <property type="protein sequence ID" value="GAA5172956.1"/>
    <property type="molecule type" value="Genomic_DNA"/>
</dbReference>
<comment type="caution">
    <text evidence="2">The sequence shown here is derived from an EMBL/GenBank/DDBJ whole genome shotgun (WGS) entry which is preliminary data.</text>
</comment>
<evidence type="ECO:0000313" key="2">
    <source>
        <dbReference type="EMBL" id="GAA5172956.1"/>
    </source>
</evidence>
<dbReference type="Proteomes" id="UP001500547">
    <property type="component" value="Unassembled WGS sequence"/>
</dbReference>
<organism evidence="2 3">
    <name type="scientific">Viridibacterium curvum</name>
    <dbReference type="NCBI Taxonomy" id="1101404"/>
    <lineage>
        <taxon>Bacteria</taxon>
        <taxon>Pseudomonadati</taxon>
        <taxon>Pseudomonadota</taxon>
        <taxon>Betaproteobacteria</taxon>
        <taxon>Rhodocyclales</taxon>
        <taxon>Rhodocyclaceae</taxon>
        <taxon>Viridibacterium</taxon>
    </lineage>
</organism>
<name>A0ABP9R962_9RHOO</name>
<feature type="transmembrane region" description="Helical" evidence="1">
    <location>
        <begin position="105"/>
        <end position="124"/>
    </location>
</feature>